<dbReference type="Gene3D" id="3.30.40.10">
    <property type="entry name" value="Zinc/RING finger domain, C3HC4 (zinc finger)"/>
    <property type="match status" value="1"/>
</dbReference>
<keyword evidence="10" id="KW-0677">Repeat</keyword>
<dbReference type="Pfam" id="PF23009">
    <property type="entry name" value="UBC_like"/>
    <property type="match status" value="1"/>
</dbReference>
<keyword evidence="8 16" id="KW-0808">Transferase</keyword>
<comment type="similarity">
    <text evidence="4 16">Belongs to the LTN1 family.</text>
</comment>
<comment type="subcellular location">
    <subcellularLocation>
        <location evidence="2">Cytoplasm</location>
        <location evidence="2">Cytosol</location>
    </subcellularLocation>
</comment>
<dbReference type="InterPro" id="IPR054478">
    <property type="entry name" value="LTN1_UBC"/>
</dbReference>
<name>A0A9P8TAZ3_WICPI</name>
<dbReference type="SMART" id="SM00744">
    <property type="entry name" value="RINGv"/>
    <property type="match status" value="1"/>
</dbReference>
<comment type="catalytic activity">
    <reaction evidence="1 16">
        <text>S-ubiquitinyl-[E2 ubiquitin-conjugating enzyme]-L-cysteine + [acceptor protein]-L-lysine = [E2 ubiquitin-conjugating enzyme]-L-cysteine + N(6)-ubiquitinyl-[acceptor protein]-L-lysine.</text>
        <dbReference type="EC" id="2.3.2.27"/>
    </reaction>
</comment>
<evidence type="ECO:0000256" key="2">
    <source>
        <dbReference type="ARBA" id="ARBA00004514"/>
    </source>
</evidence>
<dbReference type="GO" id="GO:0005829">
    <property type="term" value="C:cytosol"/>
    <property type="evidence" value="ECO:0007669"/>
    <property type="project" value="UniProtKB-SubCell"/>
</dbReference>
<keyword evidence="11 15" id="KW-0863">Zinc-finger</keyword>
<keyword evidence="13 16" id="KW-0862">Zinc</keyword>
<protein>
    <recommendedName>
        <fullName evidence="6 16">E3 ubiquitin-protein ligase listerin</fullName>
        <ecNumber evidence="5 16">2.3.2.27</ecNumber>
    </recommendedName>
    <alternativeName>
        <fullName evidence="16">RING-type E3 ubiquitin transferase listerin</fullName>
    </alternativeName>
</protein>
<keyword evidence="19" id="KW-1185">Reference proteome</keyword>
<evidence type="ECO:0000256" key="7">
    <source>
        <dbReference type="ARBA" id="ARBA00022490"/>
    </source>
</evidence>
<evidence type="ECO:0000256" key="4">
    <source>
        <dbReference type="ARBA" id="ARBA00007997"/>
    </source>
</evidence>
<dbReference type="InterPro" id="IPR054477">
    <property type="entry name" value="LTN1_E3_ligase_6th"/>
</dbReference>
<evidence type="ECO:0000256" key="14">
    <source>
        <dbReference type="ARBA" id="ARBA00055150"/>
    </source>
</evidence>
<comment type="function">
    <text evidence="16">E3 ubiquitin-protein ligase. Component of the ribosome quality control complex (RQC), a ribosome-associated complex that mediates ubiquitination and extraction of incompletely synthesized nascent chains for proteasomal degradation.</text>
</comment>
<evidence type="ECO:0000259" key="17">
    <source>
        <dbReference type="PROSITE" id="PS50089"/>
    </source>
</evidence>
<dbReference type="GO" id="GO:0008270">
    <property type="term" value="F:zinc ion binding"/>
    <property type="evidence" value="ECO:0007669"/>
    <property type="project" value="UniProtKB-KW"/>
</dbReference>
<dbReference type="GO" id="GO:0072344">
    <property type="term" value="P:rescue of stalled ribosome"/>
    <property type="evidence" value="ECO:0007669"/>
    <property type="project" value="UniProtKB-UniRule"/>
</dbReference>
<dbReference type="SMART" id="SM01197">
    <property type="entry name" value="FANCL_C"/>
    <property type="match status" value="1"/>
</dbReference>
<dbReference type="EMBL" id="JAEUBG010005855">
    <property type="protein sequence ID" value="KAH3672139.1"/>
    <property type="molecule type" value="Genomic_DNA"/>
</dbReference>
<evidence type="ECO:0000256" key="11">
    <source>
        <dbReference type="ARBA" id="ARBA00022771"/>
    </source>
</evidence>
<keyword evidence="7" id="KW-0963">Cytoplasm</keyword>
<comment type="subunit">
    <text evidence="16">Component of the ribosome quality control complex (RQC).</text>
</comment>
<proteinExistence type="inferred from homology"/>
<dbReference type="InterPro" id="IPR013083">
    <property type="entry name" value="Znf_RING/FYVE/PHD"/>
</dbReference>
<dbReference type="EC" id="2.3.2.27" evidence="5 16"/>
<evidence type="ECO:0000256" key="5">
    <source>
        <dbReference type="ARBA" id="ARBA00012483"/>
    </source>
</evidence>
<evidence type="ECO:0000256" key="13">
    <source>
        <dbReference type="ARBA" id="ARBA00022833"/>
    </source>
</evidence>
<evidence type="ECO:0000256" key="1">
    <source>
        <dbReference type="ARBA" id="ARBA00000900"/>
    </source>
</evidence>
<comment type="function">
    <text evidence="14">E3 ubiquitin-protein ligase component of the ribosome quality control complex (RQC), a ribosome-associated complex that mediates ubiquitination and extraction of incompletely synthesized nascent chains for proteasomal degradation. Mediates ubiquitination of proteins derived from mRNAs lacking stop codons (non-stop proteins) and other translation arrest products induced by poly-lysine sequences and tandem rare codons. Ubiquitination leads to CDC48 recruitment for extraction and degradation of the incomplete translation product. May indirectly play a role in chromatin function and transcription.</text>
</comment>
<evidence type="ECO:0000256" key="12">
    <source>
        <dbReference type="ARBA" id="ARBA00022786"/>
    </source>
</evidence>
<evidence type="ECO:0000256" key="3">
    <source>
        <dbReference type="ARBA" id="ARBA00004906"/>
    </source>
</evidence>
<keyword evidence="9 16" id="KW-0479">Metal-binding</keyword>
<dbReference type="Proteomes" id="UP000774326">
    <property type="component" value="Unassembled WGS sequence"/>
</dbReference>
<dbReference type="GO" id="GO:0043023">
    <property type="term" value="F:ribosomal large subunit binding"/>
    <property type="evidence" value="ECO:0007669"/>
    <property type="project" value="TreeGrafter"/>
</dbReference>
<dbReference type="Pfam" id="PF13639">
    <property type="entry name" value="zf-RING_2"/>
    <property type="match status" value="1"/>
</dbReference>
<gene>
    <name evidence="18" type="ORF">WICPIJ_010133</name>
</gene>
<dbReference type="InterPro" id="IPR039795">
    <property type="entry name" value="LTN1/Rkr1"/>
</dbReference>
<dbReference type="CDD" id="cd16491">
    <property type="entry name" value="RING-CH-C4HC3_LTN1"/>
    <property type="match status" value="1"/>
</dbReference>
<accession>A0A9P8TAZ3</accession>
<dbReference type="Pfam" id="PF22958">
    <property type="entry name" value="Ltn1_1st"/>
    <property type="match status" value="1"/>
</dbReference>
<dbReference type="InterPro" id="IPR054476">
    <property type="entry name" value="Ltn1_N"/>
</dbReference>
<dbReference type="PANTHER" id="PTHR12389">
    <property type="entry name" value="ZINC FINGER PROTEIN 294"/>
    <property type="match status" value="1"/>
</dbReference>
<evidence type="ECO:0000256" key="15">
    <source>
        <dbReference type="PROSITE-ProRule" id="PRU00175"/>
    </source>
</evidence>
<dbReference type="SUPFAM" id="SSF57850">
    <property type="entry name" value="RING/U-box"/>
    <property type="match status" value="1"/>
</dbReference>
<dbReference type="InterPro" id="IPR001841">
    <property type="entry name" value="Znf_RING"/>
</dbReference>
<dbReference type="OrthoDB" id="6108at2759"/>
<sequence>MSFGNPFASSTSLGHSSPGYNDNGVQSLGYNGFEVSLNYISGIPDPNIVGNSQLKLIFKSLMKRDELTKEKALTEFINFIKDEGNISNLKDDLVLITWIQLYPKLATSESKTVRAQAHQVQTMLILRLKKTIMKYLKDSVPVLFTGLFDMDSSVANSTNKNLLLCFNEDQSKVDNLWIMFQPQILNFVEQVLNVEKVETLSDDRVVVSDEALLKYLRLVNATISMFTQLLQICVKSEEKFQENIDKYQDVLLYENLWHYLLINSNPNNQRIYKTLIHAINVITAVKPDLLTKKSWKLISKRIFKAITFAKRVDPTLTNSLVYSSVIIPTLSTIINLGSINADFYSYDKDCSTKILDFLRVGSLSSNASYYQYLLAFVDKSGLELEPKALEEILYNDLELEISKNLKLRAGADFIVNSLVAYLQITKKLDVCSDDKVLHKCLSVKAPVTARFVEPLAEYLSDDCLLDKLESACLDTVTFLLKIAQKKKDLDLSEFLTSSLNKLRYLADEDETGASFSDCPTFTIFEFITTNQLTQYSEIVADFIDEIPGFITLHTIPQSISLLVAYSHYQSMQKELFLETFDNCLAKLIMLDSRDSLIQKLDSFQFKDQLLQHSEELRSVVSNISSTYDFKDDNLFKEHLINKDSLLAFYELGVAQGKFGTFLDFYWKYNSNNLELLRELVHSSDFLNSLLSSPRQEVLSRIHGLVSEDEEIKDKYLTALKESYESINDATLSQIKEHLHSNQPLAEELASEDLTLDLLEAYGDEIDSRLAIGNPLDVNIYLLPTKENVFPFEPLKRIITYAAFLVKLDLPLNDSSLVYLNIVKEIAIDYDFLQDSNNSEQIETYQDQFNVVAVKLLSRFADLPYTLLVEQIVNKTIEIPLLSELIDEEIEVVGFYKTRLLERILSNYEPRLTKELNFQPFVRSAMKEFGLSTLRVVTTLKGLDFSSVHYERLRNFVGSEIVGIRPSNIRSEGLAKLLLLNRFIEHADSDGELFPATRFNMIIGEMNKWIESDLSYESEFSHLRIVLIKTLTNFNLLNFTKTEKFMELTENLVTDSVGFIKMSSEDDTEDLIELKYFTLKLYLVLERQGVEVQVKDDLLEVFLAEKFQTANQPSKLYGDLLMRFIQTLPVRKFKPLYDDLVLKNSEITGNYDIKRGILDIVKSLILDRQQDLAVEFELNKEEDLTAFKIESSFIENVLNTPKLDHLQSEDESNYELIKYLWNWELLLLKFTDISLKLRGVYIQQLQSHDELIIKFLNFIAVLVSNVDKSSFANLEEYDIANYSFDNQFTLDEEIRILAVHLYYKLLVSIGSLSNNWFNDIKDRTFKAELETFTIKYISPKLIAAKLEDFESKSKKLVSEDDNLTIKVNRITNEVKAIYLIDEQTMEVVFKVPSNYPLTNIEVIGSQRIGVKEPQWKSWILSSQTIISFQNGSILESLQFFLKNVSYHFKGFEECAICYSILHSDNSLPSKNCQTCKNKFHSGCLYKWFKSSGGNSCPLCRSTFNFR</sequence>
<dbReference type="FunFam" id="3.30.40.10:FF:000038">
    <property type="entry name" value="E3 ubiquitin-protein ligase listerin"/>
    <property type="match status" value="1"/>
</dbReference>
<dbReference type="InterPro" id="IPR039804">
    <property type="entry name" value="RING-CH-C4HC3_LTN1"/>
</dbReference>
<evidence type="ECO:0000313" key="19">
    <source>
        <dbReference type="Proteomes" id="UP000774326"/>
    </source>
</evidence>
<evidence type="ECO:0000256" key="9">
    <source>
        <dbReference type="ARBA" id="ARBA00022723"/>
    </source>
</evidence>
<reference evidence="18" key="2">
    <citation type="submission" date="2021-01" db="EMBL/GenBank/DDBJ databases">
        <authorList>
            <person name="Schikora-Tamarit M.A."/>
        </authorList>
    </citation>
    <scope>NUCLEOTIDE SEQUENCE</scope>
    <source>
        <strain evidence="18">CBS2887</strain>
    </source>
</reference>
<feature type="domain" description="RING-type" evidence="17">
    <location>
        <begin position="1453"/>
        <end position="1499"/>
    </location>
</feature>
<dbReference type="InterPro" id="IPR011016">
    <property type="entry name" value="Znf_RING-CH"/>
</dbReference>
<evidence type="ECO:0000313" key="18">
    <source>
        <dbReference type="EMBL" id="KAH3672139.1"/>
    </source>
</evidence>
<organism evidence="18 19">
    <name type="scientific">Wickerhamomyces pijperi</name>
    <name type="common">Yeast</name>
    <name type="synonym">Pichia pijperi</name>
    <dbReference type="NCBI Taxonomy" id="599730"/>
    <lineage>
        <taxon>Eukaryota</taxon>
        <taxon>Fungi</taxon>
        <taxon>Dikarya</taxon>
        <taxon>Ascomycota</taxon>
        <taxon>Saccharomycotina</taxon>
        <taxon>Saccharomycetes</taxon>
        <taxon>Phaffomycetales</taxon>
        <taxon>Wickerhamomycetaceae</taxon>
        <taxon>Wickerhamomyces</taxon>
    </lineage>
</organism>
<evidence type="ECO:0000256" key="8">
    <source>
        <dbReference type="ARBA" id="ARBA00022679"/>
    </source>
</evidence>
<evidence type="ECO:0000256" key="6">
    <source>
        <dbReference type="ARBA" id="ARBA00017157"/>
    </source>
</evidence>
<comment type="pathway">
    <text evidence="3 16">Protein modification; protein ubiquitination.</text>
</comment>
<comment type="caution">
    <text evidence="18">The sequence shown here is derived from an EMBL/GenBank/DDBJ whole genome shotgun (WGS) entry which is preliminary data.</text>
</comment>
<dbReference type="GO" id="GO:0061630">
    <property type="term" value="F:ubiquitin protein ligase activity"/>
    <property type="evidence" value="ECO:0007669"/>
    <property type="project" value="UniProtKB-UniRule"/>
</dbReference>
<reference evidence="18" key="1">
    <citation type="journal article" date="2021" name="Open Biol.">
        <title>Shared evolutionary footprints suggest mitochondrial oxidative damage underlies multiple complex I losses in fungi.</title>
        <authorList>
            <person name="Schikora-Tamarit M.A."/>
            <person name="Marcet-Houben M."/>
            <person name="Nosek J."/>
            <person name="Gabaldon T."/>
        </authorList>
    </citation>
    <scope>NUCLEOTIDE SEQUENCE</scope>
    <source>
        <strain evidence="18">CBS2887</strain>
    </source>
</reference>
<dbReference type="Pfam" id="PF22999">
    <property type="entry name" value="LTN1_E3_ligase_6th"/>
    <property type="match status" value="1"/>
</dbReference>
<dbReference type="GO" id="GO:1990112">
    <property type="term" value="C:RQC complex"/>
    <property type="evidence" value="ECO:0007669"/>
    <property type="project" value="UniProtKB-UniRule"/>
</dbReference>
<dbReference type="GO" id="GO:1990116">
    <property type="term" value="P:ribosome-associated ubiquitin-dependent protein catabolic process"/>
    <property type="evidence" value="ECO:0007669"/>
    <property type="project" value="UniProtKB-UniRule"/>
</dbReference>
<dbReference type="PANTHER" id="PTHR12389:SF0">
    <property type="entry name" value="E3 UBIQUITIN-PROTEIN LIGASE LISTERIN"/>
    <property type="match status" value="1"/>
</dbReference>
<evidence type="ECO:0000256" key="16">
    <source>
        <dbReference type="RuleBase" id="RU367090"/>
    </source>
</evidence>
<keyword evidence="12 16" id="KW-0833">Ubl conjugation pathway</keyword>
<dbReference type="PROSITE" id="PS50089">
    <property type="entry name" value="ZF_RING_2"/>
    <property type="match status" value="1"/>
</dbReference>
<evidence type="ECO:0000256" key="10">
    <source>
        <dbReference type="ARBA" id="ARBA00022737"/>
    </source>
</evidence>